<dbReference type="Pfam" id="PF12706">
    <property type="entry name" value="Lactamase_B_2"/>
    <property type="match status" value="1"/>
</dbReference>
<evidence type="ECO:0000256" key="1">
    <source>
        <dbReference type="SAM" id="Phobius"/>
    </source>
</evidence>
<evidence type="ECO:0000259" key="2">
    <source>
        <dbReference type="Pfam" id="PF12706"/>
    </source>
</evidence>
<dbReference type="Proteomes" id="UP001168579">
    <property type="component" value="Unassembled WGS sequence"/>
</dbReference>
<comment type="caution">
    <text evidence="3">The sequence shown here is derived from an EMBL/GenBank/DDBJ whole genome shotgun (WGS) entry which is preliminary data.</text>
</comment>
<dbReference type="RefSeq" id="WP_304435644.1">
    <property type="nucleotide sequence ID" value="NZ_JAUKUC010000001.1"/>
</dbReference>
<sequence>MLNLKKLVKKMALVILVIVGLIVLSVFLFVTNSPQFGGKMTKEQKERYVVSPNYKDGKFVNVNGADVNLGFGDMMKSLKGYFFPLPKTIPEHNISVEAIDSVAIADYVGPTRLIWFGHSTFLLQSATKNILIDPMFGEVPAPNSMLGTSRFSKKLPIEIDQLPSIDAVVFSHDHYDHLDYGSVLLLKDKVNKFITPLGLGVHLTEWGVEQKDIVELDWWNTTNYLGMEFICTPAQHFSGRGISDRGNTLWSSWVINLGNEKIFFSGDSGYGSHFQEIGDKFGPFDFAMMECGQYNELWKAIHMMPEETAQASIDVRAKRMMPIHWGAFKLAMHPWTEPIERVSVKAKELGVDMIAPKIGQPIYLDKPLAINEQWWLKF</sequence>
<gene>
    <name evidence="3" type="ORF">Q2T41_07965</name>
</gene>
<dbReference type="PANTHER" id="PTHR15032:SF4">
    <property type="entry name" value="N-ACYL-PHOSPHATIDYLETHANOLAMINE-HYDROLYZING PHOSPHOLIPASE D"/>
    <property type="match status" value="1"/>
</dbReference>
<dbReference type="Gene3D" id="3.60.15.10">
    <property type="entry name" value="Ribonuclease Z/Hydroxyacylglutathione hydrolase-like"/>
    <property type="match status" value="1"/>
</dbReference>
<dbReference type="PIRSF" id="PIRSF038896">
    <property type="entry name" value="NAPE-PLD"/>
    <property type="match status" value="1"/>
</dbReference>
<evidence type="ECO:0000313" key="3">
    <source>
        <dbReference type="EMBL" id="MDO1512587.1"/>
    </source>
</evidence>
<reference evidence="3" key="1">
    <citation type="journal article" date="2014" name="Int. J. Syst. Evol. Microbiol.">
        <title>Complete genome of a new Firmicutes species belonging to the dominant human colonic microbiota ('Ruminococcus bicirculans') reveals two chromosomes and a selective capacity to utilize plant glucans.</title>
        <authorList>
            <consortium name="NISC Comparative Sequencing Program"/>
            <person name="Wegmann U."/>
            <person name="Louis P."/>
            <person name="Goesmann A."/>
            <person name="Henrissat B."/>
            <person name="Duncan S.H."/>
            <person name="Flint H.J."/>
        </authorList>
    </citation>
    <scope>NUCLEOTIDE SEQUENCE</scope>
    <source>
        <strain evidence="3">CECT 8869</strain>
    </source>
</reference>
<feature type="transmembrane region" description="Helical" evidence="1">
    <location>
        <begin position="12"/>
        <end position="30"/>
    </location>
</feature>
<accession>A0ABT8RNT4</accession>
<reference evidence="3" key="2">
    <citation type="submission" date="2023-06" db="EMBL/GenBank/DDBJ databases">
        <authorList>
            <person name="Lucena T."/>
            <person name="Sun Q."/>
        </authorList>
    </citation>
    <scope>NUCLEOTIDE SEQUENCE</scope>
    <source>
        <strain evidence="3">CECT 8869</strain>
    </source>
</reference>
<evidence type="ECO:0000313" key="4">
    <source>
        <dbReference type="Proteomes" id="UP001168579"/>
    </source>
</evidence>
<dbReference type="InterPro" id="IPR036866">
    <property type="entry name" value="RibonucZ/Hydroxyglut_hydro"/>
</dbReference>
<dbReference type="EMBL" id="JAUKUC010000001">
    <property type="protein sequence ID" value="MDO1512587.1"/>
    <property type="molecule type" value="Genomic_DNA"/>
</dbReference>
<keyword evidence="1" id="KW-1133">Transmembrane helix</keyword>
<dbReference type="PANTHER" id="PTHR15032">
    <property type="entry name" value="N-ACYL-PHOSPHATIDYLETHANOLAMINE-HYDROLYZING PHOSPHOLIPASE D"/>
    <property type="match status" value="1"/>
</dbReference>
<dbReference type="InterPro" id="IPR001279">
    <property type="entry name" value="Metallo-B-lactamas"/>
</dbReference>
<protein>
    <submittedName>
        <fullName evidence="3">MBL fold metallo-hydrolase</fullName>
    </submittedName>
</protein>
<feature type="domain" description="Metallo-beta-lactamase" evidence="2">
    <location>
        <begin position="129"/>
        <end position="325"/>
    </location>
</feature>
<organism evidence="3 4">
    <name type="scientific">Maribacter confluentis</name>
    <dbReference type="NCBI Taxonomy" id="1656093"/>
    <lineage>
        <taxon>Bacteria</taxon>
        <taxon>Pseudomonadati</taxon>
        <taxon>Bacteroidota</taxon>
        <taxon>Flavobacteriia</taxon>
        <taxon>Flavobacteriales</taxon>
        <taxon>Flavobacteriaceae</taxon>
        <taxon>Maribacter</taxon>
    </lineage>
</organism>
<dbReference type="SUPFAM" id="SSF56281">
    <property type="entry name" value="Metallo-hydrolase/oxidoreductase"/>
    <property type="match status" value="1"/>
</dbReference>
<keyword evidence="1" id="KW-0812">Transmembrane</keyword>
<proteinExistence type="predicted"/>
<name>A0ABT8RNT4_9FLAO</name>
<keyword evidence="4" id="KW-1185">Reference proteome</keyword>
<dbReference type="InterPro" id="IPR024884">
    <property type="entry name" value="NAPE-PLD"/>
</dbReference>
<keyword evidence="1" id="KW-0472">Membrane</keyword>